<evidence type="ECO:0000256" key="5">
    <source>
        <dbReference type="ARBA" id="ARBA00022741"/>
    </source>
</evidence>
<keyword evidence="7" id="KW-0067">ATP-binding</keyword>
<evidence type="ECO:0000256" key="1">
    <source>
        <dbReference type="ARBA" id="ARBA00000085"/>
    </source>
</evidence>
<sequence length="593" mass="63291">MLYAHPSGPPARVDRNDPSRRGCRSRRGAQLLAQAVSSVGVDLFSNLGGYIIDAMVGIGFALAAIAARRWGASKSMPWLLVFAALTWTFGTMSDGLGRESGWWVPLAGFQMGYVVVVVVTVVGYPTGRVTSWPGRIAVAAAAFLYLSNIVVHLFFVDPAADRACLCAENPLALVSDVDLNYRVAWWPAQWHGLVAIVLLVTVAVRWIRGTQPWKSINLLMTVAVLGLAIAWLYLAITEFIGGSRPSPVLFYLVTLSHLAIAVIYAAGLFQLTQTRARVADVMIAARDGIDRTTWDRLTRQALDDRSAQVLWRSGSRGLVDADGAVTPRPASAFAVTSDREEVALIAHDPATAAKRDLLASLAESIRLTSENDRLAGELERSLAQVRESRQRLVGAADDTRRRIERDLHDGAQQLLLTAALSVENASRRAASSDDPELARMLATATEQLVLARRELRELARGITPAVLNHGGLDAALEELALRCPVPTSVTVVGDGRPSELAETTVYFSVAEGLTNIAKHSGATSASVEVQLGHPLHLTITDDGIGGATAAAGGGLAGLADRIEAVGGELTVWSPVGRGTIIRASVPSLEHEPA</sequence>
<dbReference type="GO" id="GO:0005524">
    <property type="term" value="F:ATP binding"/>
    <property type="evidence" value="ECO:0007669"/>
    <property type="project" value="UniProtKB-KW"/>
</dbReference>
<dbReference type="GO" id="GO:0000155">
    <property type="term" value="F:phosphorelay sensor kinase activity"/>
    <property type="evidence" value="ECO:0007669"/>
    <property type="project" value="InterPro"/>
</dbReference>
<keyword evidence="8" id="KW-0902">Two-component regulatory system</keyword>
<dbReference type="SUPFAM" id="SSF55874">
    <property type="entry name" value="ATPase domain of HSP90 chaperone/DNA topoisomerase II/histidine kinase"/>
    <property type="match status" value="1"/>
</dbReference>
<keyword evidence="10" id="KW-0472">Membrane</keyword>
<feature type="transmembrane region" description="Helical" evidence="10">
    <location>
        <begin position="136"/>
        <end position="155"/>
    </location>
</feature>
<feature type="transmembrane region" description="Helical" evidence="10">
    <location>
        <begin position="183"/>
        <end position="204"/>
    </location>
</feature>
<feature type="transmembrane region" description="Helical" evidence="10">
    <location>
        <begin position="47"/>
        <end position="66"/>
    </location>
</feature>
<dbReference type="Proteomes" id="UP000309133">
    <property type="component" value="Unassembled WGS sequence"/>
</dbReference>
<keyword evidence="4" id="KW-0808">Transferase</keyword>
<dbReference type="AlphaFoldDB" id="A0A4S4FM44"/>
<dbReference type="Gene3D" id="1.20.5.1930">
    <property type="match status" value="1"/>
</dbReference>
<comment type="caution">
    <text evidence="12">The sequence shown here is derived from an EMBL/GenBank/DDBJ whole genome shotgun (WGS) entry which is preliminary data.</text>
</comment>
<dbReference type="PANTHER" id="PTHR24421">
    <property type="entry name" value="NITRATE/NITRITE SENSOR PROTEIN NARX-RELATED"/>
    <property type="match status" value="1"/>
</dbReference>
<accession>A0A4S4FM44</accession>
<reference evidence="12 13" key="1">
    <citation type="submission" date="2019-04" db="EMBL/GenBank/DDBJ databases">
        <authorList>
            <person name="Jiang L."/>
        </authorList>
    </citation>
    <scope>NUCLEOTIDE SEQUENCE [LARGE SCALE GENOMIC DNA]</scope>
    <source>
        <strain evidence="12 13">YIM 131853</strain>
    </source>
</reference>
<dbReference type="InterPro" id="IPR036890">
    <property type="entry name" value="HATPase_C_sf"/>
</dbReference>
<protein>
    <recommendedName>
        <fullName evidence="2">histidine kinase</fullName>
        <ecNumber evidence="2">2.7.13.3</ecNumber>
    </recommendedName>
</protein>
<gene>
    <name evidence="12" type="ORF">E6C64_05585</name>
</gene>
<feature type="transmembrane region" description="Helical" evidence="10">
    <location>
        <begin position="216"/>
        <end position="236"/>
    </location>
</feature>
<name>A0A4S4FM44_9MICO</name>
<evidence type="ECO:0000313" key="13">
    <source>
        <dbReference type="Proteomes" id="UP000309133"/>
    </source>
</evidence>
<evidence type="ECO:0000256" key="3">
    <source>
        <dbReference type="ARBA" id="ARBA00022553"/>
    </source>
</evidence>
<comment type="catalytic activity">
    <reaction evidence="1">
        <text>ATP + protein L-histidine = ADP + protein N-phospho-L-histidine.</text>
        <dbReference type="EC" id="2.7.13.3"/>
    </reaction>
</comment>
<evidence type="ECO:0000259" key="11">
    <source>
        <dbReference type="Pfam" id="PF07730"/>
    </source>
</evidence>
<keyword evidence="10" id="KW-0812">Transmembrane</keyword>
<evidence type="ECO:0000313" key="12">
    <source>
        <dbReference type="EMBL" id="THG31550.1"/>
    </source>
</evidence>
<keyword evidence="13" id="KW-1185">Reference proteome</keyword>
<keyword evidence="6" id="KW-0418">Kinase</keyword>
<evidence type="ECO:0000256" key="7">
    <source>
        <dbReference type="ARBA" id="ARBA00022840"/>
    </source>
</evidence>
<organism evidence="12 13">
    <name type="scientific">Naasia lichenicola</name>
    <dbReference type="NCBI Taxonomy" id="2565933"/>
    <lineage>
        <taxon>Bacteria</taxon>
        <taxon>Bacillati</taxon>
        <taxon>Actinomycetota</taxon>
        <taxon>Actinomycetes</taxon>
        <taxon>Micrococcales</taxon>
        <taxon>Microbacteriaceae</taxon>
        <taxon>Naasia</taxon>
    </lineage>
</organism>
<proteinExistence type="predicted"/>
<feature type="transmembrane region" description="Helical" evidence="10">
    <location>
        <begin position="78"/>
        <end position="96"/>
    </location>
</feature>
<keyword evidence="5" id="KW-0547">Nucleotide-binding</keyword>
<dbReference type="InterPro" id="IPR011712">
    <property type="entry name" value="Sig_transdc_His_kin_sub3_dim/P"/>
</dbReference>
<evidence type="ECO:0000256" key="10">
    <source>
        <dbReference type="SAM" id="Phobius"/>
    </source>
</evidence>
<feature type="transmembrane region" description="Helical" evidence="10">
    <location>
        <begin position="248"/>
        <end position="269"/>
    </location>
</feature>
<dbReference type="Pfam" id="PF07730">
    <property type="entry name" value="HisKA_3"/>
    <property type="match status" value="1"/>
</dbReference>
<keyword evidence="3" id="KW-0597">Phosphoprotein</keyword>
<dbReference type="EC" id="2.7.13.3" evidence="2"/>
<evidence type="ECO:0000256" key="6">
    <source>
        <dbReference type="ARBA" id="ARBA00022777"/>
    </source>
</evidence>
<dbReference type="PANTHER" id="PTHR24421:SF10">
    <property type="entry name" value="NITRATE_NITRITE SENSOR PROTEIN NARQ"/>
    <property type="match status" value="1"/>
</dbReference>
<dbReference type="InterPro" id="IPR050482">
    <property type="entry name" value="Sensor_HK_TwoCompSys"/>
</dbReference>
<evidence type="ECO:0000256" key="9">
    <source>
        <dbReference type="SAM" id="MobiDB-lite"/>
    </source>
</evidence>
<keyword evidence="10" id="KW-1133">Transmembrane helix</keyword>
<dbReference type="GO" id="GO:0016020">
    <property type="term" value="C:membrane"/>
    <property type="evidence" value="ECO:0007669"/>
    <property type="project" value="InterPro"/>
</dbReference>
<dbReference type="Gene3D" id="3.30.565.10">
    <property type="entry name" value="Histidine kinase-like ATPase, C-terminal domain"/>
    <property type="match status" value="1"/>
</dbReference>
<feature type="transmembrane region" description="Helical" evidence="10">
    <location>
        <begin position="102"/>
        <end position="124"/>
    </location>
</feature>
<feature type="domain" description="Signal transduction histidine kinase subgroup 3 dimerisation and phosphoacceptor" evidence="11">
    <location>
        <begin position="400"/>
        <end position="466"/>
    </location>
</feature>
<evidence type="ECO:0000256" key="8">
    <source>
        <dbReference type="ARBA" id="ARBA00023012"/>
    </source>
</evidence>
<evidence type="ECO:0000256" key="4">
    <source>
        <dbReference type="ARBA" id="ARBA00022679"/>
    </source>
</evidence>
<feature type="region of interest" description="Disordered" evidence="9">
    <location>
        <begin position="1"/>
        <end position="22"/>
    </location>
</feature>
<evidence type="ECO:0000256" key="2">
    <source>
        <dbReference type="ARBA" id="ARBA00012438"/>
    </source>
</evidence>
<dbReference type="GO" id="GO:0046983">
    <property type="term" value="F:protein dimerization activity"/>
    <property type="evidence" value="ECO:0007669"/>
    <property type="project" value="InterPro"/>
</dbReference>
<dbReference type="EMBL" id="SSSM01000003">
    <property type="protein sequence ID" value="THG31550.1"/>
    <property type="molecule type" value="Genomic_DNA"/>
</dbReference>